<name>A0AA39VCQ4_ACESA</name>
<dbReference type="InterPro" id="IPR036875">
    <property type="entry name" value="Znf_CCHC_sf"/>
</dbReference>
<keyword evidence="6" id="KW-1185">Reference proteome</keyword>
<keyword evidence="1" id="KW-0862">Zinc</keyword>
<dbReference type="Gene3D" id="4.10.60.10">
    <property type="entry name" value="Zinc finger, CCHC-type"/>
    <property type="match status" value="1"/>
</dbReference>
<sequence length="482" mass="55319">MKFRKKDFGSKGQNFKKKGSYNKFEPTKEKTERKGVRCFECGGIGHFAPECANHNEKKKGKVMAATWSGSIDDSYERDESSNDEELMANLLAFAPSHKSKSASEREEMSQEENDSSEEESDSSSNSINGFVEKKVLAKYHAEFNDLAIKSTRKIKMLREENLDLLSQNDHLSEQVEKFKKMEDKLSEELVLPRRNEESLKRELEEVRESMTRMDSSTKKLDHMLGVGKSPCDKRGLGYKDGKKISTSNKTVFVKSLRNEETSHVQIPRKKLEVGQCSNAQVKMGPRRQPQAQPPRVLQANIPPHLAHKGKRPIMQPQASKQSRPVQQRRWIEPTHPQRQGQGMIPYFTPICHFCGFDGHIRPHCFRYIKMCKTRSMIEKKKKRAMMHVPRNNDITMHDPRTSRAHVPKTTKKAKIVSRWIRKNENVCHVAQIALKANSSNFWYLDSGCSRHMTGNKSFFETLVMEEGGYVTFGDGSKKKVPI</sequence>
<feature type="compositionally biased region" description="Acidic residues" evidence="3">
    <location>
        <begin position="109"/>
        <end position="121"/>
    </location>
</feature>
<feature type="region of interest" description="Disordered" evidence="3">
    <location>
        <begin position="90"/>
        <end position="126"/>
    </location>
</feature>
<dbReference type="Pfam" id="PF22936">
    <property type="entry name" value="Pol_BBD"/>
    <property type="match status" value="1"/>
</dbReference>
<dbReference type="InterPro" id="IPR054722">
    <property type="entry name" value="PolX-like_BBD"/>
</dbReference>
<dbReference type="GO" id="GO:0003676">
    <property type="term" value="F:nucleic acid binding"/>
    <property type="evidence" value="ECO:0007669"/>
    <property type="project" value="InterPro"/>
</dbReference>
<evidence type="ECO:0000313" key="5">
    <source>
        <dbReference type="EMBL" id="KAK0575080.1"/>
    </source>
</evidence>
<dbReference type="SUPFAM" id="SSF57756">
    <property type="entry name" value="Retrovirus zinc finger-like domains"/>
    <property type="match status" value="1"/>
</dbReference>
<dbReference type="PROSITE" id="PS50158">
    <property type="entry name" value="ZF_CCHC"/>
    <property type="match status" value="1"/>
</dbReference>
<dbReference type="Proteomes" id="UP001168877">
    <property type="component" value="Unassembled WGS sequence"/>
</dbReference>
<organism evidence="5 6">
    <name type="scientific">Acer saccharum</name>
    <name type="common">Sugar maple</name>
    <dbReference type="NCBI Taxonomy" id="4024"/>
    <lineage>
        <taxon>Eukaryota</taxon>
        <taxon>Viridiplantae</taxon>
        <taxon>Streptophyta</taxon>
        <taxon>Embryophyta</taxon>
        <taxon>Tracheophyta</taxon>
        <taxon>Spermatophyta</taxon>
        <taxon>Magnoliopsida</taxon>
        <taxon>eudicotyledons</taxon>
        <taxon>Gunneridae</taxon>
        <taxon>Pentapetalae</taxon>
        <taxon>rosids</taxon>
        <taxon>malvids</taxon>
        <taxon>Sapindales</taxon>
        <taxon>Sapindaceae</taxon>
        <taxon>Hippocastanoideae</taxon>
        <taxon>Acereae</taxon>
        <taxon>Acer</taxon>
    </lineage>
</organism>
<feature type="compositionally biased region" description="Basic and acidic residues" evidence="3">
    <location>
        <begin position="25"/>
        <end position="35"/>
    </location>
</feature>
<evidence type="ECO:0000259" key="4">
    <source>
        <dbReference type="PROSITE" id="PS50158"/>
    </source>
</evidence>
<accession>A0AA39VCQ4</accession>
<evidence type="ECO:0000256" key="3">
    <source>
        <dbReference type="SAM" id="MobiDB-lite"/>
    </source>
</evidence>
<evidence type="ECO:0000256" key="2">
    <source>
        <dbReference type="SAM" id="Coils"/>
    </source>
</evidence>
<evidence type="ECO:0000256" key="1">
    <source>
        <dbReference type="PROSITE-ProRule" id="PRU00047"/>
    </source>
</evidence>
<gene>
    <name evidence="5" type="ORF">LWI29_033715</name>
</gene>
<dbReference type="EMBL" id="JAUESC010000387">
    <property type="protein sequence ID" value="KAK0575080.1"/>
    <property type="molecule type" value="Genomic_DNA"/>
</dbReference>
<dbReference type="GO" id="GO:0008270">
    <property type="term" value="F:zinc ion binding"/>
    <property type="evidence" value="ECO:0007669"/>
    <property type="project" value="UniProtKB-KW"/>
</dbReference>
<comment type="caution">
    <text evidence="5">The sequence shown here is derived from an EMBL/GenBank/DDBJ whole genome shotgun (WGS) entry which is preliminary data.</text>
</comment>
<feature type="coiled-coil region" evidence="2">
    <location>
        <begin position="154"/>
        <end position="216"/>
    </location>
</feature>
<feature type="region of interest" description="Disordered" evidence="3">
    <location>
        <begin position="1"/>
        <end position="35"/>
    </location>
</feature>
<evidence type="ECO:0000313" key="6">
    <source>
        <dbReference type="Proteomes" id="UP001168877"/>
    </source>
</evidence>
<keyword evidence="2" id="KW-0175">Coiled coil</keyword>
<dbReference type="AlphaFoldDB" id="A0AA39VCQ4"/>
<reference evidence="5" key="2">
    <citation type="submission" date="2023-06" db="EMBL/GenBank/DDBJ databases">
        <authorList>
            <person name="Swenson N.G."/>
            <person name="Wegrzyn J.L."/>
            <person name="Mcevoy S.L."/>
        </authorList>
    </citation>
    <scope>NUCLEOTIDE SEQUENCE</scope>
    <source>
        <strain evidence="5">NS2018</strain>
        <tissue evidence="5">Leaf</tissue>
    </source>
</reference>
<reference evidence="5" key="1">
    <citation type="journal article" date="2022" name="Plant J.">
        <title>Strategies of tolerance reflected in two North American maple genomes.</title>
        <authorList>
            <person name="McEvoy S.L."/>
            <person name="Sezen U.U."/>
            <person name="Trouern-Trend A."/>
            <person name="McMahon S.M."/>
            <person name="Schaberg P.G."/>
            <person name="Yang J."/>
            <person name="Wegrzyn J.L."/>
            <person name="Swenson N.G."/>
        </authorList>
    </citation>
    <scope>NUCLEOTIDE SEQUENCE</scope>
    <source>
        <strain evidence="5">NS2018</strain>
    </source>
</reference>
<protein>
    <recommendedName>
        <fullName evidence="4">CCHC-type domain-containing protein</fullName>
    </recommendedName>
</protein>
<dbReference type="SMART" id="SM00343">
    <property type="entry name" value="ZnF_C2HC"/>
    <property type="match status" value="2"/>
</dbReference>
<dbReference type="InterPro" id="IPR001878">
    <property type="entry name" value="Znf_CCHC"/>
</dbReference>
<feature type="domain" description="CCHC-type" evidence="4">
    <location>
        <begin position="37"/>
        <end position="51"/>
    </location>
</feature>
<keyword evidence="1" id="KW-0479">Metal-binding</keyword>
<keyword evidence="1" id="KW-0863">Zinc-finger</keyword>
<proteinExistence type="predicted"/>
<feature type="region of interest" description="Disordered" evidence="3">
    <location>
        <begin position="306"/>
        <end position="327"/>
    </location>
</feature>
<feature type="compositionally biased region" description="Polar residues" evidence="3">
    <location>
        <begin position="316"/>
        <end position="325"/>
    </location>
</feature>